<feature type="transmembrane region" description="Helical" evidence="8">
    <location>
        <begin position="130"/>
        <end position="149"/>
    </location>
</feature>
<evidence type="ECO:0000256" key="7">
    <source>
        <dbReference type="ARBA" id="ARBA00023136"/>
    </source>
</evidence>
<evidence type="ECO:0000256" key="4">
    <source>
        <dbReference type="ARBA" id="ARBA00022692"/>
    </source>
</evidence>
<evidence type="ECO:0000313" key="11">
    <source>
        <dbReference type="Proteomes" id="UP000252415"/>
    </source>
</evidence>
<evidence type="ECO:0000256" key="5">
    <source>
        <dbReference type="ARBA" id="ARBA00022989"/>
    </source>
</evidence>
<feature type="transmembrane region" description="Helical" evidence="8">
    <location>
        <begin position="245"/>
        <end position="262"/>
    </location>
</feature>
<feature type="transmembrane region" description="Helical" evidence="8">
    <location>
        <begin position="269"/>
        <end position="287"/>
    </location>
</feature>
<dbReference type="InterPro" id="IPR020846">
    <property type="entry name" value="MFS_dom"/>
</dbReference>
<feature type="domain" description="Major facilitator superfamily (MFS) profile" evidence="9">
    <location>
        <begin position="8"/>
        <end position="383"/>
    </location>
</feature>
<dbReference type="PANTHER" id="PTHR23515">
    <property type="entry name" value="HIGH-AFFINITY NITRATE TRANSPORTER 2.3"/>
    <property type="match status" value="1"/>
</dbReference>
<feature type="transmembrane region" description="Helical" evidence="8">
    <location>
        <begin position="326"/>
        <end position="350"/>
    </location>
</feature>
<feature type="transmembrane region" description="Helical" evidence="8">
    <location>
        <begin position="97"/>
        <end position="118"/>
    </location>
</feature>
<keyword evidence="5 8" id="KW-1133">Transmembrane helix</keyword>
<feature type="transmembrane region" description="Helical" evidence="8">
    <location>
        <begin position="356"/>
        <end position="376"/>
    </location>
</feature>
<keyword evidence="3" id="KW-0813">Transport</keyword>
<comment type="similarity">
    <text evidence="2">Belongs to the major facilitator superfamily. Nitrate/nitrite porter (TC 2.A.1.8) family.</text>
</comment>
<proteinExistence type="inferred from homology"/>
<reference evidence="10 11" key="1">
    <citation type="submission" date="2018-07" db="EMBL/GenBank/DDBJ databases">
        <title>Genomic Encyclopedia of Type Strains, Phase III (KMG-III): the genomes of soil and plant-associated and newly described type strains.</title>
        <authorList>
            <person name="Whitman W."/>
        </authorList>
    </citation>
    <scope>NUCLEOTIDE SEQUENCE [LARGE SCALE GENOMIC DNA]</scope>
    <source>
        <strain evidence="10 11">CECT 7506</strain>
    </source>
</reference>
<evidence type="ECO:0000313" key="10">
    <source>
        <dbReference type="EMBL" id="RCW50357.1"/>
    </source>
</evidence>
<feature type="transmembrane region" description="Helical" evidence="8">
    <location>
        <begin position="203"/>
        <end position="225"/>
    </location>
</feature>
<keyword evidence="6" id="KW-0534">Nitrate assimilation</keyword>
<evidence type="ECO:0000259" key="9">
    <source>
        <dbReference type="PROSITE" id="PS50850"/>
    </source>
</evidence>
<keyword evidence="11" id="KW-1185">Reference proteome</keyword>
<dbReference type="CDD" id="cd17341">
    <property type="entry name" value="MFS_NRT2_like"/>
    <property type="match status" value="1"/>
</dbReference>
<evidence type="ECO:0000256" key="8">
    <source>
        <dbReference type="SAM" id="Phobius"/>
    </source>
</evidence>
<dbReference type="InterPro" id="IPR036259">
    <property type="entry name" value="MFS_trans_sf"/>
</dbReference>
<comment type="caution">
    <text evidence="10">The sequence shown here is derived from an EMBL/GenBank/DDBJ whole genome shotgun (WGS) entry which is preliminary data.</text>
</comment>
<evidence type="ECO:0000256" key="2">
    <source>
        <dbReference type="ARBA" id="ARBA00008432"/>
    </source>
</evidence>
<evidence type="ECO:0000256" key="6">
    <source>
        <dbReference type="ARBA" id="ARBA00023063"/>
    </source>
</evidence>
<feature type="transmembrane region" description="Helical" evidence="8">
    <location>
        <begin position="74"/>
        <end position="91"/>
    </location>
</feature>
<dbReference type="SUPFAM" id="SSF103473">
    <property type="entry name" value="MFS general substrate transporter"/>
    <property type="match status" value="1"/>
</dbReference>
<evidence type="ECO:0000256" key="3">
    <source>
        <dbReference type="ARBA" id="ARBA00022448"/>
    </source>
</evidence>
<dbReference type="InterPro" id="IPR044772">
    <property type="entry name" value="NO3_transporter"/>
</dbReference>
<feature type="transmembrane region" description="Helical" evidence="8">
    <location>
        <begin position="155"/>
        <end position="176"/>
    </location>
</feature>
<dbReference type="Proteomes" id="UP000252415">
    <property type="component" value="Unassembled WGS sequence"/>
</dbReference>
<protein>
    <submittedName>
        <fullName evidence="10">NNP family nitrate/nitrite transporter-like MFS transporter</fullName>
    </submittedName>
</protein>
<dbReference type="GO" id="GO:0015112">
    <property type="term" value="F:nitrate transmembrane transporter activity"/>
    <property type="evidence" value="ECO:0007669"/>
    <property type="project" value="InterPro"/>
</dbReference>
<feature type="transmembrane region" description="Helical" evidence="8">
    <location>
        <begin position="46"/>
        <end position="62"/>
    </location>
</feature>
<dbReference type="Pfam" id="PF07690">
    <property type="entry name" value="MFS_1"/>
    <property type="match status" value="1"/>
</dbReference>
<dbReference type="PROSITE" id="PS50850">
    <property type="entry name" value="MFS"/>
    <property type="match status" value="1"/>
</dbReference>
<dbReference type="GO" id="GO:0042128">
    <property type="term" value="P:nitrate assimilation"/>
    <property type="evidence" value="ECO:0007669"/>
    <property type="project" value="UniProtKB-KW"/>
</dbReference>
<dbReference type="InterPro" id="IPR011701">
    <property type="entry name" value="MFS"/>
</dbReference>
<evidence type="ECO:0000256" key="1">
    <source>
        <dbReference type="ARBA" id="ARBA00004651"/>
    </source>
</evidence>
<keyword evidence="7 8" id="KW-0472">Membrane</keyword>
<organism evidence="10 11">
    <name type="scientific">Paenibacillus prosopidis</name>
    <dbReference type="NCBI Taxonomy" id="630520"/>
    <lineage>
        <taxon>Bacteria</taxon>
        <taxon>Bacillati</taxon>
        <taxon>Bacillota</taxon>
        <taxon>Bacilli</taxon>
        <taxon>Bacillales</taxon>
        <taxon>Paenibacillaceae</taxon>
        <taxon>Paenibacillus</taxon>
    </lineage>
</organism>
<dbReference type="AlphaFoldDB" id="A0A368W8B2"/>
<name>A0A368W8B2_9BACL</name>
<dbReference type="EMBL" id="QPJD01000003">
    <property type="protein sequence ID" value="RCW50357.1"/>
    <property type="molecule type" value="Genomic_DNA"/>
</dbReference>
<comment type="subcellular location">
    <subcellularLocation>
        <location evidence="1">Cell membrane</location>
        <topology evidence="1">Multi-pass membrane protein</topology>
    </subcellularLocation>
</comment>
<feature type="transmembrane region" description="Helical" evidence="8">
    <location>
        <begin position="293"/>
        <end position="314"/>
    </location>
</feature>
<gene>
    <name evidence="10" type="ORF">DFP97_103378</name>
</gene>
<feature type="transmembrane region" description="Helical" evidence="8">
    <location>
        <begin position="9"/>
        <end position="26"/>
    </location>
</feature>
<keyword evidence="4 8" id="KW-0812">Transmembrane</keyword>
<sequence length="394" mass="42297">MEMNQTKALIYSTFAMTVSFMIWSVFPPIAGQIQELFNLSTLEKSILIATPVLLGSIMRIPMGILTDRHGGRKVFTLTMLFLILPVVAAGFADSYVWMLVCALFIGMAGTTFAISLTFVSRWYPPQSQGFILGIAGLGNLGGAGANFLLPSISSAYGISWVFFSLAIGIAVMALVFHTFTKDAPKPAEPKTLKQSLSVMKDKATWHLSIFYFLTFGGFVAFSVYLPTFLKELFQLSAFDAGLRTAGFVLAATLIRPAGGYLADRFGSKNVLTVVFIGILVAALVLSFTLDHFVYFSFLCLLISLLLGLGNGAVFKMVPEVSSGNTGAVTGIVGAAGGIGGFFPPIVLGIVKDTTGQYNLGFIFMVIFALACLILNYSALKPKEKAVQNGMEFTA</sequence>
<dbReference type="Gene3D" id="1.20.1250.20">
    <property type="entry name" value="MFS general substrate transporter like domains"/>
    <property type="match status" value="2"/>
</dbReference>
<dbReference type="GO" id="GO:0005886">
    <property type="term" value="C:plasma membrane"/>
    <property type="evidence" value="ECO:0007669"/>
    <property type="project" value="UniProtKB-SubCell"/>
</dbReference>
<accession>A0A368W8B2</accession>